<evidence type="ECO:0000256" key="1">
    <source>
        <dbReference type="SAM" id="Phobius"/>
    </source>
</evidence>
<dbReference type="AlphaFoldDB" id="A0A1Y2FMC9"/>
<evidence type="ECO:0000313" key="3">
    <source>
        <dbReference type="Proteomes" id="UP000193920"/>
    </source>
</evidence>
<accession>A0A1Y2FMC9</accession>
<dbReference type="EMBL" id="MCOG01000005">
    <property type="protein sequence ID" value="ORY84514.1"/>
    <property type="molecule type" value="Genomic_DNA"/>
</dbReference>
<organism evidence="2 3">
    <name type="scientific">Neocallimastix californiae</name>
    <dbReference type="NCBI Taxonomy" id="1754190"/>
    <lineage>
        <taxon>Eukaryota</taxon>
        <taxon>Fungi</taxon>
        <taxon>Fungi incertae sedis</taxon>
        <taxon>Chytridiomycota</taxon>
        <taxon>Chytridiomycota incertae sedis</taxon>
        <taxon>Neocallimastigomycetes</taxon>
        <taxon>Neocallimastigales</taxon>
        <taxon>Neocallimastigaceae</taxon>
        <taxon>Neocallimastix</taxon>
    </lineage>
</organism>
<evidence type="ECO:0000313" key="2">
    <source>
        <dbReference type="EMBL" id="ORY84514.1"/>
    </source>
</evidence>
<comment type="caution">
    <text evidence="2">The sequence shown here is derived from an EMBL/GenBank/DDBJ whole genome shotgun (WGS) entry which is preliminary data.</text>
</comment>
<feature type="transmembrane region" description="Helical" evidence="1">
    <location>
        <begin position="307"/>
        <end position="331"/>
    </location>
</feature>
<dbReference type="Proteomes" id="UP000193920">
    <property type="component" value="Unassembled WGS sequence"/>
</dbReference>
<gene>
    <name evidence="2" type="ORF">LY90DRAFT_663548</name>
</gene>
<proteinExistence type="predicted"/>
<sequence>MVYSNTNSENRVDTYNYSNGNDVLMNPDSIIKDTNFDVDEAINDFTTNQDIDKTGNVENINNEEDINSAENINSAESVDAVNNDDFTTTKSVNDTIPNTPEVNEENSSQFNISSLNSKTIKSKLSKVTCTVPNNANSEELRKVCYNIGTCQLLKNKKAGELNNGQCIFDNIFCNGSHCYHDDHCGHSYIKYAQPQYLRPCEKNPSLIFESCPSAGEVKCVTRECHSNDGCLSGSCVNKVCISNDSNPIHYCSNNKRDEYGQNTDIFNCRLFLYERCTKDSECQTGNCAKIKGGDTENLYCLETKVTFSNTIACVITYSVVMITLLILHMFYKRSKKTKTVQSH</sequence>
<keyword evidence="1" id="KW-1133">Transmembrane helix</keyword>
<reference evidence="2 3" key="1">
    <citation type="submission" date="2016-08" db="EMBL/GenBank/DDBJ databases">
        <title>A Parts List for Fungal Cellulosomes Revealed by Comparative Genomics.</title>
        <authorList>
            <consortium name="DOE Joint Genome Institute"/>
            <person name="Haitjema C.H."/>
            <person name="Gilmore S.P."/>
            <person name="Henske J.K."/>
            <person name="Solomon K.V."/>
            <person name="De Groot R."/>
            <person name="Kuo A."/>
            <person name="Mondo S.J."/>
            <person name="Salamov A.A."/>
            <person name="Labutti K."/>
            <person name="Zhao Z."/>
            <person name="Chiniquy J."/>
            <person name="Barry K."/>
            <person name="Brewer H.M."/>
            <person name="Purvine S.O."/>
            <person name="Wright A.T."/>
            <person name="Boxma B."/>
            <person name="Van Alen T."/>
            <person name="Hackstein J.H."/>
            <person name="Baker S.E."/>
            <person name="Grigoriev I.V."/>
            <person name="O'Malley M.A."/>
        </authorList>
    </citation>
    <scope>NUCLEOTIDE SEQUENCE [LARGE SCALE GENOMIC DNA]</scope>
    <source>
        <strain evidence="2 3">G1</strain>
    </source>
</reference>
<name>A0A1Y2FMC9_9FUNG</name>
<keyword evidence="3" id="KW-1185">Reference proteome</keyword>
<protein>
    <submittedName>
        <fullName evidence="2">Uncharacterized protein</fullName>
    </submittedName>
</protein>
<keyword evidence="1" id="KW-0472">Membrane</keyword>
<keyword evidence="1" id="KW-0812">Transmembrane</keyword>